<dbReference type="EMBL" id="BMGG01000001">
    <property type="protein sequence ID" value="GGC51085.1"/>
    <property type="molecule type" value="Genomic_DNA"/>
</dbReference>
<protein>
    <submittedName>
        <fullName evidence="2">Organic hydroperoxide resistance protein</fullName>
    </submittedName>
</protein>
<comment type="caution">
    <text evidence="2">The sequence shown here is derived from an EMBL/GenBank/DDBJ whole genome shotgun (WGS) entry which is preliminary data.</text>
</comment>
<dbReference type="InterPro" id="IPR015946">
    <property type="entry name" value="KH_dom-like_a/b"/>
</dbReference>
<dbReference type="GO" id="GO:0006979">
    <property type="term" value="P:response to oxidative stress"/>
    <property type="evidence" value="ECO:0007669"/>
    <property type="project" value="InterPro"/>
</dbReference>
<dbReference type="InterPro" id="IPR036102">
    <property type="entry name" value="OsmC/Ohrsf"/>
</dbReference>
<dbReference type="InterPro" id="IPR003718">
    <property type="entry name" value="OsmC/Ohr_fam"/>
</dbReference>
<proteinExistence type="inferred from homology"/>
<dbReference type="PANTHER" id="PTHR33797">
    <property type="entry name" value="ORGANIC HYDROPEROXIDE RESISTANCE PROTEIN-LIKE"/>
    <property type="match status" value="1"/>
</dbReference>
<dbReference type="InterPro" id="IPR019953">
    <property type="entry name" value="OHR"/>
</dbReference>
<dbReference type="Proteomes" id="UP000637002">
    <property type="component" value="Unassembled WGS sequence"/>
</dbReference>
<evidence type="ECO:0000256" key="1">
    <source>
        <dbReference type="ARBA" id="ARBA00007378"/>
    </source>
</evidence>
<dbReference type="Gene3D" id="2.20.25.10">
    <property type="match status" value="1"/>
</dbReference>
<accession>A0A916U0C6</accession>
<dbReference type="Pfam" id="PF02566">
    <property type="entry name" value="OsmC"/>
    <property type="match status" value="1"/>
</dbReference>
<reference evidence="2" key="2">
    <citation type="submission" date="2020-09" db="EMBL/GenBank/DDBJ databases">
        <authorList>
            <person name="Sun Q."/>
            <person name="Zhou Y."/>
        </authorList>
    </citation>
    <scope>NUCLEOTIDE SEQUENCE</scope>
    <source>
        <strain evidence="2">CGMCC 1.12919</strain>
    </source>
</reference>
<evidence type="ECO:0000313" key="2">
    <source>
        <dbReference type="EMBL" id="GGC51085.1"/>
    </source>
</evidence>
<dbReference type="SUPFAM" id="SSF82784">
    <property type="entry name" value="OsmC-like"/>
    <property type="match status" value="1"/>
</dbReference>
<reference evidence="2" key="1">
    <citation type="journal article" date="2014" name="Int. J. Syst. Evol. Microbiol.">
        <title>Complete genome sequence of Corynebacterium casei LMG S-19264T (=DSM 44701T), isolated from a smear-ripened cheese.</title>
        <authorList>
            <consortium name="US DOE Joint Genome Institute (JGI-PGF)"/>
            <person name="Walter F."/>
            <person name="Albersmeier A."/>
            <person name="Kalinowski J."/>
            <person name="Ruckert C."/>
        </authorList>
    </citation>
    <scope>NUCLEOTIDE SEQUENCE</scope>
    <source>
        <strain evidence="2">CGMCC 1.12919</strain>
    </source>
</reference>
<dbReference type="RefSeq" id="WP_188607762.1">
    <property type="nucleotide sequence ID" value="NZ_BMGG01000001.1"/>
</dbReference>
<name>A0A916U0C6_9HYPH</name>
<evidence type="ECO:0000313" key="3">
    <source>
        <dbReference type="Proteomes" id="UP000637002"/>
    </source>
</evidence>
<keyword evidence="3" id="KW-1185">Reference proteome</keyword>
<organism evidence="2 3">
    <name type="scientific">Chelatococcus reniformis</name>
    <dbReference type="NCBI Taxonomy" id="1494448"/>
    <lineage>
        <taxon>Bacteria</taxon>
        <taxon>Pseudomonadati</taxon>
        <taxon>Pseudomonadota</taxon>
        <taxon>Alphaproteobacteria</taxon>
        <taxon>Hyphomicrobiales</taxon>
        <taxon>Chelatococcaceae</taxon>
        <taxon>Chelatococcus</taxon>
    </lineage>
</organism>
<sequence length="137" mass="13860">MTAAYTTTATAEGGRDGRAALTEGGLALAFAIPKEMGGAGNGSNPEQLFALGYAACFNSALLFVARAKKVDVSKAKVTAQIGIGPKAGGGFQLEAALKVHIPGVPTDEAKALVDAAHQVCPYSNATRGNMPVSLDII</sequence>
<dbReference type="PANTHER" id="PTHR33797:SF2">
    <property type="entry name" value="ORGANIC HYDROPEROXIDE RESISTANCE PROTEIN-LIKE"/>
    <property type="match status" value="1"/>
</dbReference>
<dbReference type="NCBIfam" id="TIGR03561">
    <property type="entry name" value="organ_hyd_perox"/>
    <property type="match status" value="1"/>
</dbReference>
<dbReference type="Gene3D" id="3.30.300.20">
    <property type="match status" value="1"/>
</dbReference>
<dbReference type="AlphaFoldDB" id="A0A916U0C6"/>
<gene>
    <name evidence="2" type="ORF">GCM10010994_07800</name>
</gene>
<comment type="similarity">
    <text evidence="1">Belongs to the OsmC/Ohr family.</text>
</comment>